<sequence>MASSVLDEVHCMFHSLRPFSVHSSQIAMVKDKVDQTGAESFDRGDMTQLLEAGRFLPIRKSQGAAVGALVHMLKKAAPLHQDFSSCENLSQGTRPETRRSNEVQEPNQILETLTQASIMSS</sequence>
<evidence type="ECO:0000313" key="2">
    <source>
        <dbReference type="EMBL" id="GAU13188.1"/>
    </source>
</evidence>
<name>A0A2Z6LHC4_TRISU</name>
<feature type="non-terminal residue" evidence="2">
    <location>
        <position position="121"/>
    </location>
</feature>
<dbReference type="OrthoDB" id="70161at2759"/>
<protein>
    <submittedName>
        <fullName evidence="2">Uncharacterized protein</fullName>
    </submittedName>
</protein>
<dbReference type="AlphaFoldDB" id="A0A2Z6LHC4"/>
<evidence type="ECO:0000256" key="1">
    <source>
        <dbReference type="SAM" id="MobiDB-lite"/>
    </source>
</evidence>
<dbReference type="Proteomes" id="UP000242715">
    <property type="component" value="Unassembled WGS sequence"/>
</dbReference>
<accession>A0A2Z6LHC4</accession>
<feature type="compositionally biased region" description="Polar residues" evidence="1">
    <location>
        <begin position="85"/>
        <end position="94"/>
    </location>
</feature>
<dbReference type="EMBL" id="DF973131">
    <property type="protein sequence ID" value="GAU13188.1"/>
    <property type="molecule type" value="Genomic_DNA"/>
</dbReference>
<reference evidence="3" key="1">
    <citation type="journal article" date="2017" name="Front. Plant Sci.">
        <title>Climate Clever Clovers: New Paradigm to Reduce the Environmental Footprint of Ruminants by Breeding Low Methanogenic Forages Utilizing Haplotype Variation.</title>
        <authorList>
            <person name="Kaur P."/>
            <person name="Appels R."/>
            <person name="Bayer P.E."/>
            <person name="Keeble-Gagnere G."/>
            <person name="Wang J."/>
            <person name="Hirakawa H."/>
            <person name="Shirasawa K."/>
            <person name="Vercoe P."/>
            <person name="Stefanova K."/>
            <person name="Durmic Z."/>
            <person name="Nichols P."/>
            <person name="Revell C."/>
            <person name="Isobe S.N."/>
            <person name="Edwards D."/>
            <person name="Erskine W."/>
        </authorList>
    </citation>
    <scope>NUCLEOTIDE SEQUENCE [LARGE SCALE GENOMIC DNA]</scope>
    <source>
        <strain evidence="3">cv. Daliak</strain>
    </source>
</reference>
<gene>
    <name evidence="2" type="ORF">TSUD_179310</name>
</gene>
<keyword evidence="3" id="KW-1185">Reference proteome</keyword>
<feature type="region of interest" description="Disordered" evidence="1">
    <location>
        <begin position="85"/>
        <end position="121"/>
    </location>
</feature>
<evidence type="ECO:0000313" key="3">
    <source>
        <dbReference type="Proteomes" id="UP000242715"/>
    </source>
</evidence>
<proteinExistence type="predicted"/>
<feature type="compositionally biased region" description="Polar residues" evidence="1">
    <location>
        <begin position="103"/>
        <end position="121"/>
    </location>
</feature>
<organism evidence="2 3">
    <name type="scientific">Trifolium subterraneum</name>
    <name type="common">Subterranean clover</name>
    <dbReference type="NCBI Taxonomy" id="3900"/>
    <lineage>
        <taxon>Eukaryota</taxon>
        <taxon>Viridiplantae</taxon>
        <taxon>Streptophyta</taxon>
        <taxon>Embryophyta</taxon>
        <taxon>Tracheophyta</taxon>
        <taxon>Spermatophyta</taxon>
        <taxon>Magnoliopsida</taxon>
        <taxon>eudicotyledons</taxon>
        <taxon>Gunneridae</taxon>
        <taxon>Pentapetalae</taxon>
        <taxon>rosids</taxon>
        <taxon>fabids</taxon>
        <taxon>Fabales</taxon>
        <taxon>Fabaceae</taxon>
        <taxon>Papilionoideae</taxon>
        <taxon>50 kb inversion clade</taxon>
        <taxon>NPAAA clade</taxon>
        <taxon>Hologalegina</taxon>
        <taxon>IRL clade</taxon>
        <taxon>Trifolieae</taxon>
        <taxon>Trifolium</taxon>
    </lineage>
</organism>